<gene>
    <name evidence="1" type="ORF">SAMN05421747_1323</name>
</gene>
<dbReference type="EMBL" id="FOLL01000032">
    <property type="protein sequence ID" value="SFC82570.1"/>
    <property type="molecule type" value="Genomic_DNA"/>
</dbReference>
<organism evidence="1 2">
    <name type="scientific">Parapedobacter composti</name>
    <dbReference type="NCBI Taxonomy" id="623281"/>
    <lineage>
        <taxon>Bacteria</taxon>
        <taxon>Pseudomonadati</taxon>
        <taxon>Bacteroidota</taxon>
        <taxon>Sphingobacteriia</taxon>
        <taxon>Sphingobacteriales</taxon>
        <taxon>Sphingobacteriaceae</taxon>
        <taxon>Parapedobacter</taxon>
    </lineage>
</organism>
<name>A0A1I1MLZ4_9SPHI</name>
<dbReference type="Proteomes" id="UP000199577">
    <property type="component" value="Unassembled WGS sequence"/>
</dbReference>
<proteinExistence type="predicted"/>
<accession>A0A1I1MLZ4</accession>
<dbReference type="AlphaFoldDB" id="A0A1I1MLZ4"/>
<evidence type="ECO:0000313" key="1">
    <source>
        <dbReference type="EMBL" id="SFC82570.1"/>
    </source>
</evidence>
<reference evidence="1 2" key="1">
    <citation type="submission" date="2016-10" db="EMBL/GenBank/DDBJ databases">
        <authorList>
            <person name="de Groot N.N."/>
        </authorList>
    </citation>
    <scope>NUCLEOTIDE SEQUENCE [LARGE SCALE GENOMIC DNA]</scope>
    <source>
        <strain evidence="1 2">DSM 22900</strain>
    </source>
</reference>
<dbReference type="STRING" id="623281.SAMN05421747_1323"/>
<sequence length="42" mass="4876">MGKKPLLQTLADVLPRINWFLSLEDAREKIEAWRVEYSSTLG</sequence>
<keyword evidence="2" id="KW-1185">Reference proteome</keyword>
<evidence type="ECO:0000313" key="2">
    <source>
        <dbReference type="Proteomes" id="UP000199577"/>
    </source>
</evidence>
<protein>
    <submittedName>
        <fullName evidence="1">Uncharacterized protein</fullName>
    </submittedName>
</protein>